<reference evidence="2" key="1">
    <citation type="submission" date="2016-11" db="EMBL/GenBank/DDBJ databases">
        <authorList>
            <person name="Jaros S."/>
            <person name="Januszkiewicz K."/>
            <person name="Wedrychowicz H."/>
        </authorList>
    </citation>
    <scope>NUCLEOTIDE SEQUENCE [LARGE SCALE GENOMIC DNA]</scope>
    <source>
        <strain evidence="2">DSM 27619</strain>
    </source>
</reference>
<evidence type="ECO:0000313" key="2">
    <source>
        <dbReference type="EMBL" id="SHG83984.1"/>
    </source>
</evidence>
<evidence type="ECO:0000313" key="3">
    <source>
        <dbReference type="Proteomes" id="UP000184518"/>
    </source>
</evidence>
<dbReference type="AlphaFoldDB" id="A0A1M5N337"/>
<protein>
    <submittedName>
        <fullName evidence="2">Uncharacterized protein</fullName>
    </submittedName>
</protein>
<organism evidence="2 3">
    <name type="scientific">Chryseobacterium arachidis</name>
    <dbReference type="NCBI Taxonomy" id="1416778"/>
    <lineage>
        <taxon>Bacteria</taxon>
        <taxon>Pseudomonadati</taxon>
        <taxon>Bacteroidota</taxon>
        <taxon>Flavobacteriia</taxon>
        <taxon>Flavobacteriales</taxon>
        <taxon>Weeksellaceae</taxon>
        <taxon>Chryseobacterium group</taxon>
        <taxon>Chryseobacterium</taxon>
    </lineage>
</organism>
<keyword evidence="3" id="KW-1185">Reference proteome</keyword>
<dbReference type="EMBL" id="FQUT01000018">
    <property type="protein sequence ID" value="SHG57788.1"/>
    <property type="molecule type" value="Genomic_DNA"/>
</dbReference>
<dbReference type="Proteomes" id="UP000184518">
    <property type="component" value="Unassembled WGS sequence"/>
</dbReference>
<accession>A0A1M5N337</accession>
<dbReference type="EMBL" id="FQUT01000034">
    <property type="protein sequence ID" value="SHG83984.1"/>
    <property type="molecule type" value="Genomic_DNA"/>
</dbReference>
<evidence type="ECO:0000313" key="1">
    <source>
        <dbReference type="EMBL" id="SHG57788.1"/>
    </source>
</evidence>
<proteinExistence type="predicted"/>
<reference evidence="3" key="2">
    <citation type="submission" date="2016-11" db="EMBL/GenBank/DDBJ databases">
        <authorList>
            <person name="Varghese N."/>
            <person name="Submissions S."/>
        </authorList>
    </citation>
    <scope>NUCLEOTIDE SEQUENCE [LARGE SCALE GENOMIC DNA]</scope>
    <source>
        <strain evidence="3">DSM 27619</strain>
    </source>
</reference>
<feature type="non-terminal residue" evidence="2">
    <location>
        <position position="31"/>
    </location>
</feature>
<sequence length="31" mass="3235">MPKRDSILVNSMDSSSSIAVGIWDGSTPGIL</sequence>
<dbReference type="STRING" id="1416778.SAMN05443633_1181"/>
<gene>
    <name evidence="1" type="ORF">SAMN05443633_1181</name>
    <name evidence="2" type="ORF">SAMN05443633_1341</name>
</gene>
<name>A0A1M5N337_9FLAO</name>